<protein>
    <submittedName>
        <fullName evidence="1">Uncharacterized protein</fullName>
    </submittedName>
</protein>
<dbReference type="InParanoid" id="L2GVV1"/>
<dbReference type="RefSeq" id="XP_008073748.1">
    <property type="nucleotide sequence ID" value="XM_008075557.1"/>
</dbReference>
<organism evidence="1 2">
    <name type="scientific">Vavraia culicis (isolate floridensis)</name>
    <name type="common">Microsporidian parasite</name>
    <dbReference type="NCBI Taxonomy" id="948595"/>
    <lineage>
        <taxon>Eukaryota</taxon>
        <taxon>Fungi</taxon>
        <taxon>Fungi incertae sedis</taxon>
        <taxon>Microsporidia</taxon>
        <taxon>Pleistophoridae</taxon>
        <taxon>Vavraia</taxon>
    </lineage>
</organism>
<dbReference type="AlphaFoldDB" id="L2GVV1"/>
<gene>
    <name evidence="1" type="ORF">VCUG_00725</name>
</gene>
<proteinExistence type="predicted"/>
<evidence type="ECO:0000313" key="1">
    <source>
        <dbReference type="EMBL" id="ELA47764.1"/>
    </source>
</evidence>
<dbReference type="EMBL" id="GL877412">
    <property type="protein sequence ID" value="ELA47764.1"/>
    <property type="molecule type" value="Genomic_DNA"/>
</dbReference>
<accession>L2GVV1</accession>
<sequence length="319" mass="37418">MLNKEDNFYPTNKIEESLQSKIARDMQIIKREIREALSSPAKLRYLVDFEHGAVAYNPPKIFKKIVIQKKWSLKECARRSEEYYREIVNLPIKFVLVGSDKVVFTEEWIYAIEERRNLKLLRKINFYRAKLFREEDENTGREDVVMNGGWRNCDYEKKMLDGLAGTDRAITMSDQPGITALEGFRTATDENMDTNQLIHSQRVLARKLAHEAKEFIQRNTLYEDDEIRILDFQNTYTYQKEMPKEPPKETIDHTKVFELMKSENSKTNFKIPNIKKKGTCHSSHAAALSKIPYDLGRMATPTEILSYKTMRSSNNIRQQ</sequence>
<dbReference type="Proteomes" id="UP000011081">
    <property type="component" value="Unassembled WGS sequence"/>
</dbReference>
<dbReference type="OMA" id="IRILDFQ"/>
<dbReference type="VEuPathDB" id="MicrosporidiaDB:VCUG_00725"/>
<keyword evidence="2" id="KW-1185">Reference proteome</keyword>
<dbReference type="HOGENOM" id="CLU_872087_0_0_1"/>
<evidence type="ECO:0000313" key="2">
    <source>
        <dbReference type="Proteomes" id="UP000011081"/>
    </source>
</evidence>
<dbReference type="OrthoDB" id="2191410at2759"/>
<name>L2GVV1_VAVCU</name>
<dbReference type="GeneID" id="19878610"/>
<reference evidence="2" key="1">
    <citation type="submission" date="2011-03" db="EMBL/GenBank/DDBJ databases">
        <title>The genome sequence of Vavraia culicis strain floridensis.</title>
        <authorList>
            <consortium name="The Broad Institute Genome Sequencing Platform"/>
            <person name="Cuomo C."/>
            <person name="Becnel J."/>
            <person name="Sanscrainte N."/>
            <person name="Young S.K."/>
            <person name="Zeng Q."/>
            <person name="Gargeya S."/>
            <person name="Fitzgerald M."/>
            <person name="Haas B."/>
            <person name="Abouelleil A."/>
            <person name="Alvarado L."/>
            <person name="Arachchi H.M."/>
            <person name="Berlin A."/>
            <person name="Chapman S.B."/>
            <person name="Gearin G."/>
            <person name="Goldberg J."/>
            <person name="Griggs A."/>
            <person name="Gujja S."/>
            <person name="Hansen M."/>
            <person name="Heiman D."/>
            <person name="Howarth C."/>
            <person name="Larimer J."/>
            <person name="Lui A."/>
            <person name="MacDonald P.J.P."/>
            <person name="McCowen C."/>
            <person name="Montmayeur A."/>
            <person name="Murphy C."/>
            <person name="Neiman D."/>
            <person name="Pearson M."/>
            <person name="Priest M."/>
            <person name="Roberts A."/>
            <person name="Saif S."/>
            <person name="Shea T."/>
            <person name="Sisk P."/>
            <person name="Stolte C."/>
            <person name="Sykes S."/>
            <person name="Wortman J."/>
            <person name="Nusbaum C."/>
            <person name="Birren B."/>
        </authorList>
    </citation>
    <scope>NUCLEOTIDE SEQUENCE [LARGE SCALE GENOMIC DNA]</scope>
    <source>
        <strain evidence="2">floridensis</strain>
    </source>
</reference>